<sequence length="323" mass="37510">MSRNTPREWSYWTENKLQILSEYLPAFNVAAKKSHERIYIDLMAGRAQNISRSTGEEIAGSPRRALETSPGFTRNIFCELPQNADQLEADLRARFPRATFEVVPGDCNDTIGVTLSRYKSLSKAPTFAFIDQQAAEVHWTTLQKLAEFKSYGTKAKQWILMSPVMIARGTRGTNNAMVRKRVTQLYGTDDWLRIQRAKERRLITPKEYRAEMVNLIRYRLAEHLGYSYTHRIPMLMPNRTEIYDMVFATDHHAGDNIMRHLYKKAAQREPGMMEQAVLRAKEERIEKSGQEGLFELEPSEPKVSGEILWQPESHWDPSTRPWW</sequence>
<dbReference type="NCBIfam" id="TIGR04474">
    <property type="entry name" value="tcm_partner"/>
    <property type="match status" value="1"/>
</dbReference>
<name>A0ABZ2PIX8_9NOCA</name>
<protein>
    <submittedName>
        <fullName evidence="1">Three-Cys-motif partner protein TcmP</fullName>
    </submittedName>
</protein>
<dbReference type="RefSeq" id="WP_338887830.1">
    <property type="nucleotide sequence ID" value="NZ_CP147846.1"/>
</dbReference>
<proteinExistence type="predicted"/>
<dbReference type="EMBL" id="CP147846">
    <property type="protein sequence ID" value="WXG67942.1"/>
    <property type="molecule type" value="Genomic_DNA"/>
</dbReference>
<reference evidence="1 2" key="1">
    <citation type="submission" date="2024-03" db="EMBL/GenBank/DDBJ databases">
        <title>Natural products discovery in diverse microorganisms through a two-stage MS feature dereplication strategy.</title>
        <authorList>
            <person name="Zhang R."/>
        </authorList>
    </citation>
    <scope>NUCLEOTIDE SEQUENCE [LARGE SCALE GENOMIC DNA]</scope>
    <source>
        <strain evidence="1 2">18930</strain>
    </source>
</reference>
<gene>
    <name evidence="1" type="primary">tcmP</name>
    <name evidence="1" type="ORF">WDS16_22410</name>
</gene>
<dbReference type="Proteomes" id="UP001432000">
    <property type="component" value="Chromosome"/>
</dbReference>
<evidence type="ECO:0000313" key="1">
    <source>
        <dbReference type="EMBL" id="WXG67942.1"/>
    </source>
</evidence>
<evidence type="ECO:0000313" key="2">
    <source>
        <dbReference type="Proteomes" id="UP001432000"/>
    </source>
</evidence>
<keyword evidence="2" id="KW-1185">Reference proteome</keyword>
<organism evidence="1 2">
    <name type="scientific">Rhodococcus sovatensis</name>
    <dbReference type="NCBI Taxonomy" id="1805840"/>
    <lineage>
        <taxon>Bacteria</taxon>
        <taxon>Bacillati</taxon>
        <taxon>Actinomycetota</taxon>
        <taxon>Actinomycetes</taxon>
        <taxon>Mycobacteriales</taxon>
        <taxon>Nocardiaceae</taxon>
        <taxon>Rhodococcus</taxon>
    </lineage>
</organism>
<dbReference type="InterPro" id="IPR031009">
    <property type="entry name" value="Tcm_partner"/>
</dbReference>
<accession>A0ABZ2PIX8</accession>